<name>A0ACC1LYC0_9FUNG</name>
<reference evidence="1" key="1">
    <citation type="submission" date="2022-07" db="EMBL/GenBank/DDBJ databases">
        <title>Phylogenomic reconstructions and comparative analyses of Kickxellomycotina fungi.</title>
        <authorList>
            <person name="Reynolds N.K."/>
            <person name="Stajich J.E."/>
            <person name="Barry K."/>
            <person name="Grigoriev I.V."/>
            <person name="Crous P."/>
            <person name="Smith M.E."/>
        </authorList>
    </citation>
    <scope>NUCLEOTIDE SEQUENCE</scope>
    <source>
        <strain evidence="1">CBS 190363</strain>
    </source>
</reference>
<evidence type="ECO:0000313" key="1">
    <source>
        <dbReference type="EMBL" id="KAJ2889752.1"/>
    </source>
</evidence>
<organism evidence="1 2">
    <name type="scientific">Coemansia aciculifera</name>
    <dbReference type="NCBI Taxonomy" id="417176"/>
    <lineage>
        <taxon>Eukaryota</taxon>
        <taxon>Fungi</taxon>
        <taxon>Fungi incertae sedis</taxon>
        <taxon>Zoopagomycota</taxon>
        <taxon>Kickxellomycotina</taxon>
        <taxon>Kickxellomycetes</taxon>
        <taxon>Kickxellales</taxon>
        <taxon>Kickxellaceae</taxon>
        <taxon>Coemansia</taxon>
    </lineage>
</organism>
<evidence type="ECO:0000313" key="2">
    <source>
        <dbReference type="Proteomes" id="UP001139981"/>
    </source>
</evidence>
<sequence>MFNYPPTNNIISNATRSTQMYHGYASTRFRALQSLARRKRFDISIGIQSVLTFIYTAELVYYFVRLRHLAGIRPATWRATIMFLLLIVDVAFIWLTFRSKLNATKAPSEQRHLSDIVSGPAYVHRPANGVQLDRVNHENPFADEMGPYYAEPQAAAALSLQSPHAPQPAHGLHSAHPSLSTYNEPGRSHLNTPITQ</sequence>
<comment type="caution">
    <text evidence="1">The sequence shown here is derived from an EMBL/GenBank/DDBJ whole genome shotgun (WGS) entry which is preliminary data.</text>
</comment>
<accession>A0ACC1LYC0</accession>
<dbReference type="EMBL" id="JANBVB010001684">
    <property type="protein sequence ID" value="KAJ2889752.1"/>
    <property type="molecule type" value="Genomic_DNA"/>
</dbReference>
<protein>
    <submittedName>
        <fullName evidence="1">Uncharacterized protein</fullName>
    </submittedName>
</protein>
<proteinExistence type="predicted"/>
<keyword evidence="2" id="KW-1185">Reference proteome</keyword>
<gene>
    <name evidence="1" type="ORF">IWW38_004517</name>
</gene>
<dbReference type="Proteomes" id="UP001139981">
    <property type="component" value="Unassembled WGS sequence"/>
</dbReference>